<evidence type="ECO:0000256" key="1">
    <source>
        <dbReference type="SAM" id="Coils"/>
    </source>
</evidence>
<evidence type="ECO:0000313" key="2">
    <source>
        <dbReference type="EMBL" id="CDJ29493.1"/>
    </source>
</evidence>
<dbReference type="GeneID" id="25379702"/>
<proteinExistence type="predicted"/>
<dbReference type="EMBL" id="HG681944">
    <property type="protein sequence ID" value="CDJ29493.1"/>
    <property type="molecule type" value="Genomic_DNA"/>
</dbReference>
<keyword evidence="1" id="KW-0175">Coiled coil</keyword>
<reference evidence="2" key="2">
    <citation type="submission" date="2013-10" db="EMBL/GenBank/DDBJ databases">
        <authorList>
            <person name="Aslett M."/>
        </authorList>
    </citation>
    <scope>NUCLEOTIDE SEQUENCE [LARGE SCALE GENOMIC DNA]</scope>
    <source>
        <strain evidence="2">Houghton</strain>
    </source>
</reference>
<feature type="coiled-coil region" evidence="1">
    <location>
        <begin position="107"/>
        <end position="134"/>
    </location>
</feature>
<dbReference type="RefSeq" id="XP_013352062.1">
    <property type="nucleotide sequence ID" value="XM_013496608.1"/>
</dbReference>
<organism evidence="2 3">
    <name type="scientific">Eimeria mitis</name>
    <dbReference type="NCBI Taxonomy" id="44415"/>
    <lineage>
        <taxon>Eukaryota</taxon>
        <taxon>Sar</taxon>
        <taxon>Alveolata</taxon>
        <taxon>Apicomplexa</taxon>
        <taxon>Conoidasida</taxon>
        <taxon>Coccidia</taxon>
        <taxon>Eucoccidiorida</taxon>
        <taxon>Eimeriorina</taxon>
        <taxon>Eimeriidae</taxon>
        <taxon>Eimeria</taxon>
    </lineage>
</organism>
<dbReference type="Proteomes" id="UP000030744">
    <property type="component" value="Unassembled WGS sequence"/>
</dbReference>
<accession>U6K147</accession>
<reference evidence="2" key="1">
    <citation type="submission" date="2013-10" db="EMBL/GenBank/DDBJ databases">
        <title>Genomic analysis of the causative agents of coccidiosis in chickens.</title>
        <authorList>
            <person name="Reid A.J."/>
            <person name="Blake D."/>
            <person name="Billington K."/>
            <person name="Browne H."/>
            <person name="Dunn M."/>
            <person name="Hung S."/>
            <person name="Kawahara F."/>
            <person name="Miranda-Saavedra D."/>
            <person name="Mourier T."/>
            <person name="Nagra H."/>
            <person name="Otto T.D."/>
            <person name="Rawlings N."/>
            <person name="Sanchez A."/>
            <person name="Sanders M."/>
            <person name="Subramaniam C."/>
            <person name="Tay Y."/>
            <person name="Dear P."/>
            <person name="Doerig C."/>
            <person name="Gruber A."/>
            <person name="Parkinson J."/>
            <person name="Shirley M."/>
            <person name="Wan K.L."/>
            <person name="Berriman M."/>
            <person name="Tomley F."/>
            <person name="Pain A."/>
        </authorList>
    </citation>
    <scope>NUCLEOTIDE SEQUENCE [LARGE SCALE GENOMIC DNA]</scope>
    <source>
        <strain evidence="2">Houghton</strain>
    </source>
</reference>
<evidence type="ECO:0000313" key="3">
    <source>
        <dbReference type="Proteomes" id="UP000030744"/>
    </source>
</evidence>
<keyword evidence="3" id="KW-1185">Reference proteome</keyword>
<name>U6K147_9EIME</name>
<dbReference type="VEuPathDB" id="ToxoDB:EMH_0050180"/>
<protein>
    <submittedName>
        <fullName evidence="2">Uncharacterized protein</fullName>
    </submittedName>
</protein>
<gene>
    <name evidence="2" type="ORF">EMH_0050180</name>
</gene>
<dbReference type="AlphaFoldDB" id="U6K147"/>
<sequence length="137" mass="15412">MHWQKGAEMRRLDLTCSAPCWNSCYEANPVYEFASFLLMHELIREAGASRNFTPTDERLAAYELTSYDGTLAGKNLLTYFQQYLSAICPQDRPSGVGAKILGRLITVEETKSATEQATAELRKLKQAKLSMERNIVA</sequence>